<reference evidence="1" key="1">
    <citation type="submission" date="2024-04" db="EMBL/GenBank/DDBJ databases">
        <authorList>
            <consortium name="Molecular Ecology Group"/>
        </authorList>
    </citation>
    <scope>NUCLEOTIDE SEQUENCE</scope>
</reference>
<name>A0AAV2MX26_9HYME</name>
<evidence type="ECO:0000313" key="1">
    <source>
        <dbReference type="EMBL" id="CAL1671787.1"/>
    </source>
</evidence>
<dbReference type="Gene3D" id="2.40.70.10">
    <property type="entry name" value="Acid Proteases"/>
    <property type="match status" value="1"/>
</dbReference>
<evidence type="ECO:0008006" key="3">
    <source>
        <dbReference type="Google" id="ProtNLM"/>
    </source>
</evidence>
<accession>A0AAV2MX26</accession>
<dbReference type="Proteomes" id="UP001497644">
    <property type="component" value="Unassembled WGS sequence"/>
</dbReference>
<proteinExistence type="predicted"/>
<protein>
    <recommendedName>
        <fullName evidence="3">Peptidase A2 domain-containing protein</fullName>
    </recommendedName>
</protein>
<evidence type="ECO:0000313" key="2">
    <source>
        <dbReference type="Proteomes" id="UP001497644"/>
    </source>
</evidence>
<dbReference type="Pfam" id="PF13975">
    <property type="entry name" value="gag-asp_proteas"/>
    <property type="match status" value="1"/>
</dbReference>
<comment type="caution">
    <text evidence="1">The sequence shown here is derived from an EMBL/GenBank/DDBJ whole genome shotgun (WGS) entry which is preliminary data.</text>
</comment>
<gene>
    <name evidence="1" type="ORF">LPLAT_LOCUS5211</name>
</gene>
<dbReference type="AlphaFoldDB" id="A0AAV2MX26"/>
<keyword evidence="2" id="KW-1185">Reference proteome</keyword>
<sequence>METKDDQGDPEEDGYTSDFLVIESNNSTLEATMDDEKASTSSAETALGSVDITGDNIAAEPIVNVKINNIDVTMEVDTGAYVAAISKAMKEKTFPNLKIEKLNKSLNAYDKVKLEHEGIIKGLKVNINGSEATLSLVVMTHPGPTLIGRQWLKALGLWPIQLITSNSK</sequence>
<organism evidence="1 2">
    <name type="scientific">Lasius platythorax</name>
    <dbReference type="NCBI Taxonomy" id="488582"/>
    <lineage>
        <taxon>Eukaryota</taxon>
        <taxon>Metazoa</taxon>
        <taxon>Ecdysozoa</taxon>
        <taxon>Arthropoda</taxon>
        <taxon>Hexapoda</taxon>
        <taxon>Insecta</taxon>
        <taxon>Pterygota</taxon>
        <taxon>Neoptera</taxon>
        <taxon>Endopterygota</taxon>
        <taxon>Hymenoptera</taxon>
        <taxon>Apocrita</taxon>
        <taxon>Aculeata</taxon>
        <taxon>Formicoidea</taxon>
        <taxon>Formicidae</taxon>
        <taxon>Formicinae</taxon>
        <taxon>Lasius</taxon>
        <taxon>Lasius</taxon>
    </lineage>
</organism>
<dbReference type="InterPro" id="IPR021109">
    <property type="entry name" value="Peptidase_aspartic_dom_sf"/>
</dbReference>
<dbReference type="EMBL" id="CAXIPU020000424">
    <property type="protein sequence ID" value="CAL1671787.1"/>
    <property type="molecule type" value="Genomic_DNA"/>
</dbReference>
<dbReference type="SUPFAM" id="SSF50630">
    <property type="entry name" value="Acid proteases"/>
    <property type="match status" value="1"/>
</dbReference>